<dbReference type="SMART" id="SM00091">
    <property type="entry name" value="PAS"/>
    <property type="match status" value="1"/>
</dbReference>
<evidence type="ECO:0000256" key="4">
    <source>
        <dbReference type="ARBA" id="ARBA00022679"/>
    </source>
</evidence>
<keyword evidence="6" id="KW-0175">Coiled coil</keyword>
<feature type="region of interest" description="Disordered" evidence="7">
    <location>
        <begin position="1"/>
        <end position="29"/>
    </location>
</feature>
<gene>
    <name evidence="10" type="ORF">AVDCRST_MAG89-990</name>
</gene>
<organism evidence="10">
    <name type="scientific">uncultured Gemmatimonadota bacterium</name>
    <dbReference type="NCBI Taxonomy" id="203437"/>
    <lineage>
        <taxon>Bacteria</taxon>
        <taxon>Pseudomonadati</taxon>
        <taxon>Gemmatimonadota</taxon>
        <taxon>environmental samples</taxon>
    </lineage>
</organism>
<accession>A0A6J4KM69</accession>
<dbReference type="InterPro" id="IPR036890">
    <property type="entry name" value="HATPase_C_sf"/>
</dbReference>
<dbReference type="GO" id="GO:0000155">
    <property type="term" value="F:phosphorelay sensor kinase activity"/>
    <property type="evidence" value="ECO:0007669"/>
    <property type="project" value="InterPro"/>
</dbReference>
<dbReference type="GO" id="GO:0009927">
    <property type="term" value="F:histidine phosphotransfer kinase activity"/>
    <property type="evidence" value="ECO:0007669"/>
    <property type="project" value="TreeGrafter"/>
</dbReference>
<dbReference type="CDD" id="cd00130">
    <property type="entry name" value="PAS"/>
    <property type="match status" value="1"/>
</dbReference>
<dbReference type="InterPro" id="IPR036097">
    <property type="entry name" value="HisK_dim/P_sf"/>
</dbReference>
<proteinExistence type="predicted"/>
<dbReference type="InterPro" id="IPR013767">
    <property type="entry name" value="PAS_fold"/>
</dbReference>
<dbReference type="SUPFAM" id="SSF47384">
    <property type="entry name" value="Homodimeric domain of signal transducing histidine kinase"/>
    <property type="match status" value="1"/>
</dbReference>
<dbReference type="InterPro" id="IPR003594">
    <property type="entry name" value="HATPase_dom"/>
</dbReference>
<sequence length="507" mass="54766">MLRPAAQAPAALEAEIPDAGVLDPRDGGPDARALGEAECVLVDAATPGVLDLVRRVRRADASVQPVVVAAEGDRARVERGMLFTPGVGEIWIAAPGEVGPDLLARAARVTGQRRAHLRRQQHVEHALAKLEPSPPRRAVLSDAYLAALLRALPDPVFSVDSEGRVISMNPAGERTFGRAQHEVLRRPLADVVAPVTGELPSFDAPEGGGSEITFRRPDGGMGEGELVVMPVDAGGRRVYAVVLHDLTEERRIQHELEATAGELEVQAAELQEQAADLETALAARARFYWSMSHELRTPINAIIGYNALLLDDIYGPLADQQRAALTRGQKAANHLLELVNDVLDMAKVEAGRIELEPEPVHFPGVLHDLLATVQPLAAERGSTVSVTGEGTHAVRTDPRRVRQILLNLLSNAVKFGEGEPIEIRWWREDDRGVCVEVVDRGRGIAAEDLPRLFSEFSQFGERQEGSTGLGLAISRRLADALRGTLTATSELGQGSRFRLRLPAELPG</sequence>
<feature type="domain" description="Histidine kinase" evidence="8">
    <location>
        <begin position="290"/>
        <end position="505"/>
    </location>
</feature>
<evidence type="ECO:0000256" key="5">
    <source>
        <dbReference type="ARBA" id="ARBA00022777"/>
    </source>
</evidence>
<comment type="catalytic activity">
    <reaction evidence="1">
        <text>ATP + protein L-histidine = ADP + protein N-phospho-L-histidine.</text>
        <dbReference type="EC" id="2.7.13.3"/>
    </reaction>
</comment>
<dbReference type="InterPro" id="IPR000014">
    <property type="entry name" value="PAS"/>
</dbReference>
<protein>
    <recommendedName>
        <fullName evidence="2">histidine kinase</fullName>
        <ecNumber evidence="2">2.7.13.3</ecNumber>
    </recommendedName>
</protein>
<dbReference type="InterPro" id="IPR035965">
    <property type="entry name" value="PAS-like_dom_sf"/>
</dbReference>
<keyword evidence="3" id="KW-0597">Phosphoprotein</keyword>
<dbReference type="InterPro" id="IPR003661">
    <property type="entry name" value="HisK_dim/P_dom"/>
</dbReference>
<dbReference type="SUPFAM" id="SSF55874">
    <property type="entry name" value="ATPase domain of HSP90 chaperone/DNA topoisomerase II/histidine kinase"/>
    <property type="match status" value="1"/>
</dbReference>
<dbReference type="SMART" id="SM00387">
    <property type="entry name" value="HATPase_c"/>
    <property type="match status" value="1"/>
</dbReference>
<dbReference type="PROSITE" id="PS50109">
    <property type="entry name" value="HIS_KIN"/>
    <property type="match status" value="1"/>
</dbReference>
<dbReference type="PRINTS" id="PR00344">
    <property type="entry name" value="BCTRLSENSOR"/>
</dbReference>
<keyword evidence="4" id="KW-0808">Transferase</keyword>
<evidence type="ECO:0000256" key="1">
    <source>
        <dbReference type="ARBA" id="ARBA00000085"/>
    </source>
</evidence>
<dbReference type="Pfam" id="PF00512">
    <property type="entry name" value="HisKA"/>
    <property type="match status" value="1"/>
</dbReference>
<dbReference type="EC" id="2.7.13.3" evidence="2"/>
<feature type="domain" description="PAS" evidence="9">
    <location>
        <begin position="141"/>
        <end position="194"/>
    </location>
</feature>
<dbReference type="Pfam" id="PF02518">
    <property type="entry name" value="HATPase_c"/>
    <property type="match status" value="1"/>
</dbReference>
<dbReference type="SMART" id="SM00388">
    <property type="entry name" value="HisKA"/>
    <property type="match status" value="1"/>
</dbReference>
<dbReference type="GO" id="GO:0005886">
    <property type="term" value="C:plasma membrane"/>
    <property type="evidence" value="ECO:0007669"/>
    <property type="project" value="TreeGrafter"/>
</dbReference>
<dbReference type="CDD" id="cd00082">
    <property type="entry name" value="HisKA"/>
    <property type="match status" value="1"/>
</dbReference>
<dbReference type="Gene3D" id="3.30.565.10">
    <property type="entry name" value="Histidine kinase-like ATPase, C-terminal domain"/>
    <property type="match status" value="1"/>
</dbReference>
<feature type="compositionally biased region" description="Low complexity" evidence="7">
    <location>
        <begin position="1"/>
        <end position="14"/>
    </location>
</feature>
<dbReference type="InterPro" id="IPR005467">
    <property type="entry name" value="His_kinase_dom"/>
</dbReference>
<dbReference type="GO" id="GO:0006355">
    <property type="term" value="P:regulation of DNA-templated transcription"/>
    <property type="evidence" value="ECO:0007669"/>
    <property type="project" value="InterPro"/>
</dbReference>
<dbReference type="NCBIfam" id="TIGR00229">
    <property type="entry name" value="sensory_box"/>
    <property type="match status" value="1"/>
</dbReference>
<dbReference type="EMBL" id="CADCTV010000217">
    <property type="protein sequence ID" value="CAA9308996.1"/>
    <property type="molecule type" value="Genomic_DNA"/>
</dbReference>
<feature type="coiled-coil region" evidence="6">
    <location>
        <begin position="253"/>
        <end position="280"/>
    </location>
</feature>
<evidence type="ECO:0000256" key="2">
    <source>
        <dbReference type="ARBA" id="ARBA00012438"/>
    </source>
</evidence>
<dbReference type="Pfam" id="PF00989">
    <property type="entry name" value="PAS"/>
    <property type="match status" value="1"/>
</dbReference>
<evidence type="ECO:0000259" key="8">
    <source>
        <dbReference type="PROSITE" id="PS50109"/>
    </source>
</evidence>
<dbReference type="AlphaFoldDB" id="A0A6J4KM69"/>
<evidence type="ECO:0000259" key="9">
    <source>
        <dbReference type="PROSITE" id="PS50112"/>
    </source>
</evidence>
<dbReference type="Gene3D" id="1.10.287.130">
    <property type="match status" value="1"/>
</dbReference>
<reference evidence="10" key="1">
    <citation type="submission" date="2020-02" db="EMBL/GenBank/DDBJ databases">
        <authorList>
            <person name="Meier V. D."/>
        </authorList>
    </citation>
    <scope>NUCLEOTIDE SEQUENCE</scope>
    <source>
        <strain evidence="10">AVDCRST_MAG89</strain>
    </source>
</reference>
<evidence type="ECO:0000256" key="6">
    <source>
        <dbReference type="SAM" id="Coils"/>
    </source>
</evidence>
<dbReference type="InterPro" id="IPR004358">
    <property type="entry name" value="Sig_transdc_His_kin-like_C"/>
</dbReference>
<dbReference type="PANTHER" id="PTHR43047">
    <property type="entry name" value="TWO-COMPONENT HISTIDINE PROTEIN KINASE"/>
    <property type="match status" value="1"/>
</dbReference>
<dbReference type="PANTHER" id="PTHR43047:SF72">
    <property type="entry name" value="OSMOSENSING HISTIDINE PROTEIN KINASE SLN1"/>
    <property type="match status" value="1"/>
</dbReference>
<evidence type="ECO:0000256" key="7">
    <source>
        <dbReference type="SAM" id="MobiDB-lite"/>
    </source>
</evidence>
<keyword evidence="5" id="KW-0418">Kinase</keyword>
<evidence type="ECO:0000256" key="3">
    <source>
        <dbReference type="ARBA" id="ARBA00022553"/>
    </source>
</evidence>
<name>A0A6J4KM69_9BACT</name>
<dbReference type="PROSITE" id="PS50112">
    <property type="entry name" value="PAS"/>
    <property type="match status" value="1"/>
</dbReference>
<dbReference type="SUPFAM" id="SSF55785">
    <property type="entry name" value="PYP-like sensor domain (PAS domain)"/>
    <property type="match status" value="1"/>
</dbReference>
<dbReference type="Gene3D" id="3.30.450.20">
    <property type="entry name" value="PAS domain"/>
    <property type="match status" value="1"/>
</dbReference>
<evidence type="ECO:0000313" key="10">
    <source>
        <dbReference type="EMBL" id="CAA9308996.1"/>
    </source>
</evidence>